<organism evidence="1 2">
    <name type="scientific">Rhizorhabdus wittichii (strain DSM 6014 / CCUG 31198 / JCM 15750 / NBRC 105917 / EY 4224 / RW1)</name>
    <name type="common">Sphingomonas wittichii</name>
    <dbReference type="NCBI Taxonomy" id="392499"/>
    <lineage>
        <taxon>Bacteria</taxon>
        <taxon>Pseudomonadati</taxon>
        <taxon>Pseudomonadota</taxon>
        <taxon>Alphaproteobacteria</taxon>
        <taxon>Sphingomonadales</taxon>
        <taxon>Sphingomonadaceae</taxon>
        <taxon>Rhizorhabdus</taxon>
    </lineage>
</organism>
<accession>A0A9J9HAQ9</accession>
<evidence type="ECO:0000313" key="1">
    <source>
        <dbReference type="EMBL" id="ABQ67944.1"/>
    </source>
</evidence>
<dbReference type="AlphaFoldDB" id="A0A9J9HAQ9"/>
<evidence type="ECO:0000313" key="2">
    <source>
        <dbReference type="Proteomes" id="UP000001989"/>
    </source>
</evidence>
<name>A0A9J9HAQ9_RHIWR</name>
<dbReference type="EMBL" id="CP000699">
    <property type="protein sequence ID" value="ABQ67944.1"/>
    <property type="molecule type" value="Genomic_DNA"/>
</dbReference>
<sequence>MFHEAQRALGLADDVARKGLRLRQRIADKMIRRDHAHPSFYKLPPADIVTSMPVGVRAGKVTLEAVVVVNADGSFAQCDVAMPSPSSF</sequence>
<reference evidence="1 2" key="1">
    <citation type="journal article" date="2010" name="J. Bacteriol.">
        <title>Genome sequence of the dioxin-mineralizing bacterium Sphingomonas wittichii RW1.</title>
        <authorList>
            <person name="Miller T.R."/>
            <person name="Delcher A.L."/>
            <person name="Salzberg S.L."/>
            <person name="Saunders E."/>
            <person name="Detter J.C."/>
            <person name="Halden R.U."/>
        </authorList>
    </citation>
    <scope>NUCLEOTIDE SEQUENCE [LARGE SCALE GENOMIC DNA]</scope>
    <source>
        <strain evidence="2">DSM 6014 / CCUG 31198 / JCM 15750 / NBRC 105917 / EY 4224 / RW1</strain>
    </source>
</reference>
<keyword evidence="2" id="KW-1185">Reference proteome</keyword>
<dbReference type="KEGG" id="swi:Swit_1581"/>
<dbReference type="Proteomes" id="UP000001989">
    <property type="component" value="Chromosome"/>
</dbReference>
<proteinExistence type="predicted"/>
<gene>
    <name evidence="1" type="ordered locus">Swit_1581</name>
</gene>
<protein>
    <submittedName>
        <fullName evidence="1">Uncharacterized protein</fullName>
    </submittedName>
</protein>